<name>A0ABV6Z4I9_UNCC1</name>
<keyword evidence="4" id="KW-1185">Reference proteome</keyword>
<organism evidence="3 4">
    <name type="scientific">candidate division CSSED10-310 bacterium</name>
    <dbReference type="NCBI Taxonomy" id="2855610"/>
    <lineage>
        <taxon>Bacteria</taxon>
        <taxon>Bacteria division CSSED10-310</taxon>
    </lineage>
</organism>
<dbReference type="InterPro" id="IPR001054">
    <property type="entry name" value="A/G_cyclase"/>
</dbReference>
<dbReference type="Gene3D" id="3.30.70.1230">
    <property type="entry name" value="Nucleotide cyclase"/>
    <property type="match status" value="1"/>
</dbReference>
<feature type="transmembrane region" description="Helical" evidence="1">
    <location>
        <begin position="34"/>
        <end position="53"/>
    </location>
</feature>
<proteinExistence type="predicted"/>
<dbReference type="PANTHER" id="PTHR43081">
    <property type="entry name" value="ADENYLATE CYCLASE, TERMINAL-DIFFERENTIATION SPECIFIC-RELATED"/>
    <property type="match status" value="1"/>
</dbReference>
<evidence type="ECO:0000256" key="1">
    <source>
        <dbReference type="SAM" id="Phobius"/>
    </source>
</evidence>
<feature type="transmembrane region" description="Helical" evidence="1">
    <location>
        <begin position="95"/>
        <end position="117"/>
    </location>
</feature>
<evidence type="ECO:0000313" key="3">
    <source>
        <dbReference type="EMBL" id="MFC1853334.1"/>
    </source>
</evidence>
<gene>
    <name evidence="3" type="ORF">ACFL27_24310</name>
</gene>
<dbReference type="SUPFAM" id="SSF55073">
    <property type="entry name" value="Nucleotide cyclase"/>
    <property type="match status" value="1"/>
</dbReference>
<reference evidence="3 4" key="1">
    <citation type="submission" date="2024-09" db="EMBL/GenBank/DDBJ databases">
        <title>Laminarin stimulates single cell rates of sulfate reduction while oxygen inhibits transcriptomic activity in coastal marine sediment.</title>
        <authorList>
            <person name="Lindsay M."/>
            <person name="Orcutt B."/>
            <person name="Emerson D."/>
            <person name="Stepanauskas R."/>
            <person name="D'Angelo T."/>
        </authorList>
    </citation>
    <scope>NUCLEOTIDE SEQUENCE [LARGE SCALE GENOMIC DNA]</scope>
    <source>
        <strain evidence="3">SAG AM-311-K15</strain>
    </source>
</reference>
<keyword evidence="1" id="KW-0472">Membrane</keyword>
<feature type="domain" description="Guanylate cyclase" evidence="2">
    <location>
        <begin position="260"/>
        <end position="392"/>
    </location>
</feature>
<dbReference type="PROSITE" id="PS50125">
    <property type="entry name" value="GUANYLATE_CYCLASE_2"/>
    <property type="match status" value="1"/>
</dbReference>
<dbReference type="InterPro" id="IPR050697">
    <property type="entry name" value="Adenylyl/Guanylyl_Cyclase_3/4"/>
</dbReference>
<dbReference type="Proteomes" id="UP001594351">
    <property type="component" value="Unassembled WGS sequence"/>
</dbReference>
<feature type="transmembrane region" description="Helical" evidence="1">
    <location>
        <begin position="181"/>
        <end position="201"/>
    </location>
</feature>
<dbReference type="InterPro" id="IPR029787">
    <property type="entry name" value="Nucleotide_cyclase"/>
</dbReference>
<feature type="transmembrane region" description="Helical" evidence="1">
    <location>
        <begin position="59"/>
        <end position="83"/>
    </location>
</feature>
<dbReference type="Pfam" id="PF00211">
    <property type="entry name" value="Guanylate_cyc"/>
    <property type="match status" value="1"/>
</dbReference>
<dbReference type="CDD" id="cd07302">
    <property type="entry name" value="CHD"/>
    <property type="match status" value="1"/>
</dbReference>
<dbReference type="EMBL" id="JBHPBY010000475">
    <property type="protein sequence ID" value="MFC1853334.1"/>
    <property type="molecule type" value="Genomic_DNA"/>
</dbReference>
<evidence type="ECO:0000313" key="4">
    <source>
        <dbReference type="Proteomes" id="UP001594351"/>
    </source>
</evidence>
<keyword evidence="1" id="KW-1133">Transmembrane helix</keyword>
<comment type="caution">
    <text evidence="3">The sequence shown here is derived from an EMBL/GenBank/DDBJ whole genome shotgun (WGS) entry which is preliminary data.</text>
</comment>
<keyword evidence="1" id="KW-0812">Transmembrane</keyword>
<dbReference type="PANTHER" id="PTHR43081:SF1">
    <property type="entry name" value="ADENYLATE CYCLASE, TERMINAL-DIFFERENTIATION SPECIFIC"/>
    <property type="match status" value="1"/>
</dbReference>
<evidence type="ECO:0000259" key="2">
    <source>
        <dbReference type="PROSITE" id="PS50125"/>
    </source>
</evidence>
<dbReference type="SMART" id="SM00044">
    <property type="entry name" value="CYCc"/>
    <property type="match status" value="1"/>
</dbReference>
<sequence length="483" mass="54345">MEIQQYKQQKTVPTVARSFIHSLLRREEEKSERLVAYVRMLLAIIIFTIGVSIKDEIPLHSLGALYLCTTLSILYSLFIHVLIRYRGYKPLMKFISTFFDIGLLTVALLSFGGYRTFKAEAFLLYFLWITLAAFRFSLPLTIFAGILSCSSYLFLVGMSIFFQTIEIGTITESYITAKVSIANMGIRLCFLVSFSVFAIYISRVSQQMIKNTAFHQFHAAHERQEKEKVQTTFSTYVTPQVAKKILNEGTSAVGEKRRVTILFCDVRDFTTLSEQMAAEDVVQLLNEYFNKMVTVLNEHGGILNKYTGDGFLALYGVPQSSDRDEEMAVRSALVMRRVVDLWNIARAEQGLATIRFGIGIHCGEVIVGNIGSDDRKEFTVIGAPVNLASRVEGLNKVLGTDILITAEIYHRVRDMIRVKPQPRMKLKGLQEPVRTYQVISLKDSCEDNLLKSTPAAVTADPGTLVGSLIGNVDSFIKRIRRSG</sequence>
<accession>A0ABV6Z4I9</accession>
<protein>
    <submittedName>
        <fullName evidence="3">Adenylate/guanylate cyclase domain-containing protein</fullName>
    </submittedName>
</protein>